<evidence type="ECO:0000313" key="6">
    <source>
        <dbReference type="EMBL" id="BCD98018.1"/>
    </source>
</evidence>
<sequence>MGGPCLKVGVLANSPAQVGEFVRLIQTAGHRASASLDASQPLPSVLPEADVWLATSNHSERARRLLESLDSTNTPIIYEDEGLVEGDEELASLGPAELRVKRAKRLANKLQLLAHGHVRDSSSQTRARAKHVWVLAASTGGPKAIAEFLDEIPATLSDVAFLYVQHIDSGTMETLKQVVDKHSAFCVRSLDAPCVIREKTVYLIPPNTQIDLLDSGVITPLDQPWLGDYSPSIDQVIAKVARVFAQRGGAIIFTGMGDDGARSSKLLHYRGGKVWVQSANSCAVDSMPVSVQALVDVSVDGAPAQLAQKLVAHFTALQASDSGIPTLFND</sequence>
<feature type="domain" description="CheB-type methylesterase" evidence="5">
    <location>
        <begin position="126"/>
        <end position="288"/>
    </location>
</feature>
<dbReference type="Proteomes" id="UP001320119">
    <property type="component" value="Chromosome"/>
</dbReference>
<dbReference type="GO" id="GO:0005737">
    <property type="term" value="C:cytoplasm"/>
    <property type="evidence" value="ECO:0007669"/>
    <property type="project" value="InterPro"/>
</dbReference>
<evidence type="ECO:0000256" key="3">
    <source>
        <dbReference type="ARBA" id="ARBA00048267"/>
    </source>
</evidence>
<dbReference type="PROSITE" id="PS50122">
    <property type="entry name" value="CHEB"/>
    <property type="match status" value="1"/>
</dbReference>
<feature type="active site" evidence="4">
    <location>
        <position position="138"/>
    </location>
</feature>
<dbReference type="PANTHER" id="PTHR42872">
    <property type="entry name" value="PROTEIN-GLUTAMATE METHYLESTERASE/PROTEIN-GLUTAMINE GLUTAMINASE"/>
    <property type="match status" value="1"/>
</dbReference>
<reference evidence="6 7" key="1">
    <citation type="journal article" date="2022" name="IScience">
        <title>An ultrasensitive nanofiber-based assay for enzymatic hydrolysis and deep-sea microbial degradation of cellulose.</title>
        <authorList>
            <person name="Tsudome M."/>
            <person name="Tachioka M."/>
            <person name="Miyazaki M."/>
            <person name="Uchimura K."/>
            <person name="Tsuda M."/>
            <person name="Takaki Y."/>
            <person name="Deguchi S."/>
        </authorList>
    </citation>
    <scope>NUCLEOTIDE SEQUENCE [LARGE SCALE GENOMIC DNA]</scope>
    <source>
        <strain evidence="6 7">GE09</strain>
    </source>
</reference>
<feature type="active site" evidence="4">
    <location>
        <position position="259"/>
    </location>
</feature>
<dbReference type="EC" id="3.1.1.61" evidence="2"/>
<keyword evidence="1 4" id="KW-0378">Hydrolase</keyword>
<dbReference type="AlphaFoldDB" id="A0AAN1WI30"/>
<dbReference type="Pfam" id="PF01339">
    <property type="entry name" value="CheB_methylest"/>
    <property type="match status" value="1"/>
</dbReference>
<organism evidence="6 7">
    <name type="scientific">Marinagarivorans cellulosilyticus</name>
    <dbReference type="NCBI Taxonomy" id="2721545"/>
    <lineage>
        <taxon>Bacteria</taxon>
        <taxon>Pseudomonadati</taxon>
        <taxon>Pseudomonadota</taxon>
        <taxon>Gammaproteobacteria</taxon>
        <taxon>Cellvibrionales</taxon>
        <taxon>Cellvibrionaceae</taxon>
        <taxon>Marinagarivorans</taxon>
    </lineage>
</organism>
<dbReference type="KEGG" id="marq:MARGE09_P2219"/>
<comment type="catalytic activity">
    <reaction evidence="3">
        <text>[protein]-L-glutamate 5-O-methyl ester + H2O = L-glutamyl-[protein] + methanol + H(+)</text>
        <dbReference type="Rhea" id="RHEA:23236"/>
        <dbReference type="Rhea" id="RHEA-COMP:10208"/>
        <dbReference type="Rhea" id="RHEA-COMP:10311"/>
        <dbReference type="ChEBI" id="CHEBI:15377"/>
        <dbReference type="ChEBI" id="CHEBI:15378"/>
        <dbReference type="ChEBI" id="CHEBI:17790"/>
        <dbReference type="ChEBI" id="CHEBI:29973"/>
        <dbReference type="ChEBI" id="CHEBI:82795"/>
        <dbReference type="EC" id="3.1.1.61"/>
    </reaction>
</comment>
<gene>
    <name evidence="6" type="ORF">MARGE09_P2219</name>
</gene>
<keyword evidence="4" id="KW-0145">Chemotaxis</keyword>
<dbReference type="PANTHER" id="PTHR42872:SF6">
    <property type="entry name" value="PROTEIN-GLUTAMATE METHYLESTERASE_PROTEIN-GLUTAMINE GLUTAMINASE"/>
    <property type="match status" value="1"/>
</dbReference>
<proteinExistence type="predicted"/>
<dbReference type="GO" id="GO:0008984">
    <property type="term" value="F:protein-glutamate methylesterase activity"/>
    <property type="evidence" value="ECO:0007669"/>
    <property type="project" value="UniProtKB-EC"/>
</dbReference>
<evidence type="ECO:0000259" key="5">
    <source>
        <dbReference type="PROSITE" id="PS50122"/>
    </source>
</evidence>
<dbReference type="EMBL" id="AP023086">
    <property type="protein sequence ID" value="BCD98018.1"/>
    <property type="molecule type" value="Genomic_DNA"/>
</dbReference>
<dbReference type="SUPFAM" id="SSF52738">
    <property type="entry name" value="Methylesterase CheB, C-terminal domain"/>
    <property type="match status" value="1"/>
</dbReference>
<name>A0AAN1WI30_9GAMM</name>
<dbReference type="InterPro" id="IPR000673">
    <property type="entry name" value="Sig_transdc_resp-reg_Me-estase"/>
</dbReference>
<dbReference type="GO" id="GO:0006935">
    <property type="term" value="P:chemotaxis"/>
    <property type="evidence" value="ECO:0007669"/>
    <property type="project" value="UniProtKB-UniRule"/>
</dbReference>
<dbReference type="InterPro" id="IPR035909">
    <property type="entry name" value="CheB_C"/>
</dbReference>
<evidence type="ECO:0000313" key="7">
    <source>
        <dbReference type="Proteomes" id="UP001320119"/>
    </source>
</evidence>
<dbReference type="GO" id="GO:0000156">
    <property type="term" value="F:phosphorelay response regulator activity"/>
    <property type="evidence" value="ECO:0007669"/>
    <property type="project" value="InterPro"/>
</dbReference>
<evidence type="ECO:0000256" key="1">
    <source>
        <dbReference type="ARBA" id="ARBA00022801"/>
    </source>
</evidence>
<protein>
    <recommendedName>
        <fullName evidence="2">protein-glutamate methylesterase</fullName>
        <ecNumber evidence="2">3.1.1.61</ecNumber>
    </recommendedName>
</protein>
<keyword evidence="7" id="KW-1185">Reference proteome</keyword>
<dbReference type="RefSeq" id="WP_236982072.1">
    <property type="nucleotide sequence ID" value="NZ_AP023086.1"/>
</dbReference>
<dbReference type="Gene3D" id="3.40.50.180">
    <property type="entry name" value="Methylesterase CheB, C-terminal domain"/>
    <property type="match status" value="1"/>
</dbReference>
<accession>A0AAN1WI30</accession>
<evidence type="ECO:0000256" key="4">
    <source>
        <dbReference type="PROSITE-ProRule" id="PRU00050"/>
    </source>
</evidence>
<feature type="active site" evidence="4">
    <location>
        <position position="166"/>
    </location>
</feature>
<evidence type="ECO:0000256" key="2">
    <source>
        <dbReference type="ARBA" id="ARBA00039140"/>
    </source>
</evidence>